<feature type="region of interest" description="Disordered" evidence="1">
    <location>
        <begin position="76"/>
        <end position="97"/>
    </location>
</feature>
<evidence type="ECO:0000313" key="3">
    <source>
        <dbReference type="EMBL" id="RCK46783.1"/>
    </source>
</evidence>
<dbReference type="Proteomes" id="UP000252255">
    <property type="component" value="Unassembled WGS sequence"/>
</dbReference>
<organism evidence="3 4">
    <name type="scientific">Thalassospira profundimaris</name>
    <dbReference type="NCBI Taxonomy" id="502049"/>
    <lineage>
        <taxon>Bacteria</taxon>
        <taxon>Pseudomonadati</taxon>
        <taxon>Pseudomonadota</taxon>
        <taxon>Alphaproteobacteria</taxon>
        <taxon>Rhodospirillales</taxon>
        <taxon>Thalassospiraceae</taxon>
        <taxon>Thalassospira</taxon>
    </lineage>
</organism>
<evidence type="ECO:0000256" key="1">
    <source>
        <dbReference type="SAM" id="MobiDB-lite"/>
    </source>
</evidence>
<comment type="caution">
    <text evidence="3">The sequence shown here is derived from an EMBL/GenBank/DDBJ whole genome shotgun (WGS) entry which is preliminary data.</text>
</comment>
<reference evidence="3 4" key="1">
    <citation type="submission" date="2014-07" db="EMBL/GenBank/DDBJ databases">
        <title>Draft genome sequence of Thalassospira profundimaris PR54-5.</title>
        <authorList>
            <person name="Lai Q."/>
            <person name="Shao Z."/>
        </authorList>
    </citation>
    <scope>NUCLEOTIDE SEQUENCE [LARGE SCALE GENOMIC DNA]</scope>
    <source>
        <strain evidence="3 4">PR54-5</strain>
    </source>
</reference>
<evidence type="ECO:0000313" key="4">
    <source>
        <dbReference type="Proteomes" id="UP000252255"/>
    </source>
</evidence>
<evidence type="ECO:0000256" key="2">
    <source>
        <dbReference type="SAM" id="Phobius"/>
    </source>
</evidence>
<dbReference type="OrthoDB" id="7358987at2"/>
<dbReference type="EMBL" id="JPWI01000004">
    <property type="protein sequence ID" value="RCK46783.1"/>
    <property type="molecule type" value="Genomic_DNA"/>
</dbReference>
<gene>
    <name evidence="3" type="ORF">TH30_09365</name>
</gene>
<accession>A0A367WZB0</accession>
<protein>
    <submittedName>
        <fullName evidence="3">Uncharacterized protein</fullName>
    </submittedName>
</protein>
<feature type="transmembrane region" description="Helical" evidence="2">
    <location>
        <begin position="107"/>
        <end position="128"/>
    </location>
</feature>
<keyword evidence="2" id="KW-0472">Membrane</keyword>
<sequence>MSDAIMRKSYTVVCIRSTGQQMDLETVADYNAAMNSAKEALANRNNTEVRIVESKYDQASRKDKKQVIKILTAETGGGSAGASRNGRKGKANAGMNRETANKASKSVINIVIAITVLVLLAGIMIPLITR</sequence>
<keyword evidence="2" id="KW-0812">Transmembrane</keyword>
<name>A0A367WZB0_9PROT</name>
<proteinExistence type="predicted"/>
<keyword evidence="2" id="KW-1133">Transmembrane helix</keyword>
<dbReference type="AlphaFoldDB" id="A0A367WZB0"/>